<dbReference type="PANTHER" id="PTHR42884:SF33">
    <property type="entry name" value="ENDOPROTEASE AEX-5"/>
    <property type="match status" value="1"/>
</dbReference>
<keyword evidence="9" id="KW-1185">Reference proteome</keyword>
<evidence type="ECO:0000313" key="8">
    <source>
        <dbReference type="EnsemblMetazoa" id="CJA04160.1"/>
    </source>
</evidence>
<dbReference type="PROSITE" id="PS51892">
    <property type="entry name" value="SUBTILASE"/>
    <property type="match status" value="1"/>
</dbReference>
<dbReference type="Gene3D" id="3.40.50.200">
    <property type="entry name" value="Peptidase S8/S53 domain"/>
    <property type="match status" value="2"/>
</dbReference>
<keyword evidence="5" id="KW-0720">Serine protease</keyword>
<dbReference type="Pfam" id="PF00082">
    <property type="entry name" value="Peptidase_S8"/>
    <property type="match status" value="1"/>
</dbReference>
<dbReference type="PROSITE" id="PS00137">
    <property type="entry name" value="SUBTILASE_HIS"/>
    <property type="match status" value="1"/>
</dbReference>
<dbReference type="InterPro" id="IPR015500">
    <property type="entry name" value="Peptidase_S8_subtilisin-rel"/>
</dbReference>
<dbReference type="SUPFAM" id="SSF49785">
    <property type="entry name" value="Galactose-binding domain-like"/>
    <property type="match status" value="1"/>
</dbReference>
<dbReference type="InterPro" id="IPR000209">
    <property type="entry name" value="Peptidase_S8/S53_dom"/>
</dbReference>
<dbReference type="PROSITE" id="PS00136">
    <property type="entry name" value="SUBTILASE_ASP"/>
    <property type="match status" value="1"/>
</dbReference>
<sequence>MDESGERNASYPVALQSYDDVYIGRRYQRRRRRRRQVDDEIVSEMLLGQHVTFLEKLHGFRRFKRDSIHYKTLPIHVVGESSDGSSSKKHPYHFQWNLTPSMRIKEAWKAGFNASQVTVAVVDDGVDVGHVDLRSAFSPSVSFDFVRFAALPLPKKSEDTQHGTQCAGLVSMEGNQCGLGVGHGATLGAIRLLGPDVLNDALEGDALAFQKDMIDIYSISWGPKDDGKTADKPANFTQEAIKNGVMNGRAGRGNIFVWASGNGGQNGDNCALDGYVSNDPQLTQRDIQHLIVHSSNSSAIRHVQFLTNTAGHHFHPKVGFGLLDAHSMVTKAATWQTVGVQKSCEVHNLPSGTIDLSDCCDVSQIERVILHGTIRHPQRGSVQIRLTSPGGTTSELLPLRRADSTPDLIEWDFVSVHFFGERAKGVWKLDIISENDDNVQFRVLMKSLRVTGI</sequence>
<dbReference type="PRINTS" id="PR00723">
    <property type="entry name" value="SUBTILISIN"/>
</dbReference>
<dbReference type="InterPro" id="IPR036852">
    <property type="entry name" value="Peptidase_S8/S53_dom_sf"/>
</dbReference>
<dbReference type="InterPro" id="IPR022398">
    <property type="entry name" value="Peptidase_S8_His-AS"/>
</dbReference>
<feature type="domain" description="P/Homo B" evidence="7">
    <location>
        <begin position="330"/>
        <end position="453"/>
    </location>
</feature>
<dbReference type="InterPro" id="IPR002884">
    <property type="entry name" value="P_dom"/>
</dbReference>
<dbReference type="InterPro" id="IPR023827">
    <property type="entry name" value="Peptidase_S8_Asp-AS"/>
</dbReference>
<evidence type="ECO:0000256" key="4">
    <source>
        <dbReference type="ARBA" id="ARBA00022801"/>
    </source>
</evidence>
<organism evidence="8 9">
    <name type="scientific">Caenorhabditis japonica</name>
    <dbReference type="NCBI Taxonomy" id="281687"/>
    <lineage>
        <taxon>Eukaryota</taxon>
        <taxon>Metazoa</taxon>
        <taxon>Ecdysozoa</taxon>
        <taxon>Nematoda</taxon>
        <taxon>Chromadorea</taxon>
        <taxon>Rhabditida</taxon>
        <taxon>Rhabditina</taxon>
        <taxon>Rhabditomorpha</taxon>
        <taxon>Rhabditoidea</taxon>
        <taxon>Rhabditidae</taxon>
        <taxon>Peloderinae</taxon>
        <taxon>Caenorhabditis</taxon>
    </lineage>
</organism>
<dbReference type="PANTHER" id="PTHR42884">
    <property type="entry name" value="PROPROTEIN CONVERTASE SUBTILISIN/KEXIN-RELATED"/>
    <property type="match status" value="1"/>
</dbReference>
<reference evidence="8" key="2">
    <citation type="submission" date="2022-06" db="UniProtKB">
        <authorList>
            <consortium name="EnsemblMetazoa"/>
        </authorList>
    </citation>
    <scope>IDENTIFICATION</scope>
    <source>
        <strain evidence="8">DF5081</strain>
    </source>
</reference>
<dbReference type="GO" id="GO:0004252">
    <property type="term" value="F:serine-type endopeptidase activity"/>
    <property type="evidence" value="ECO:0007669"/>
    <property type="project" value="InterPro"/>
</dbReference>
<dbReference type="Pfam" id="PF01483">
    <property type="entry name" value="P_proprotein"/>
    <property type="match status" value="1"/>
</dbReference>
<keyword evidence="3" id="KW-0165">Cleavage on pair of basic residues</keyword>
<protein>
    <submittedName>
        <fullName evidence="8">P/Homo B domain-containing protein</fullName>
    </submittedName>
</protein>
<dbReference type="PROSITE" id="PS51829">
    <property type="entry name" value="P_HOMO_B"/>
    <property type="match status" value="1"/>
</dbReference>
<evidence type="ECO:0000256" key="6">
    <source>
        <dbReference type="PROSITE-ProRule" id="PRU01240"/>
    </source>
</evidence>
<dbReference type="Proteomes" id="UP000005237">
    <property type="component" value="Unassembled WGS sequence"/>
</dbReference>
<proteinExistence type="inferred from homology"/>
<evidence type="ECO:0000259" key="7">
    <source>
        <dbReference type="PROSITE" id="PS51829"/>
    </source>
</evidence>
<dbReference type="AlphaFoldDB" id="A0A8R1DJ11"/>
<dbReference type="EnsemblMetazoa" id="CJA04160.1">
    <property type="protein sequence ID" value="CJA04160.1"/>
    <property type="gene ID" value="WBGene00123364"/>
</dbReference>
<dbReference type="GO" id="GO:0000139">
    <property type="term" value="C:Golgi membrane"/>
    <property type="evidence" value="ECO:0007669"/>
    <property type="project" value="TreeGrafter"/>
</dbReference>
<dbReference type="SUPFAM" id="SSF52743">
    <property type="entry name" value="Subtilisin-like"/>
    <property type="match status" value="1"/>
</dbReference>
<reference evidence="9" key="1">
    <citation type="submission" date="2010-08" db="EMBL/GenBank/DDBJ databases">
        <authorList>
            <consortium name="Caenorhabditis japonica Sequencing Consortium"/>
            <person name="Wilson R.K."/>
        </authorList>
    </citation>
    <scope>NUCLEOTIDE SEQUENCE [LARGE SCALE GENOMIC DNA]</scope>
    <source>
        <strain evidence="9">DF5081</strain>
    </source>
</reference>
<evidence type="ECO:0000256" key="3">
    <source>
        <dbReference type="ARBA" id="ARBA00022685"/>
    </source>
</evidence>
<name>A0A8R1DJ11_CAEJA</name>
<keyword evidence="2" id="KW-0645">Protease</keyword>
<evidence type="ECO:0000313" key="9">
    <source>
        <dbReference type="Proteomes" id="UP000005237"/>
    </source>
</evidence>
<keyword evidence="4" id="KW-0378">Hydrolase</keyword>
<comment type="caution">
    <text evidence="6">Lacks conserved residue(s) required for the propagation of feature annotation.</text>
</comment>
<dbReference type="Gene3D" id="2.60.120.260">
    <property type="entry name" value="Galactose-binding domain-like"/>
    <property type="match status" value="1"/>
</dbReference>
<comment type="similarity">
    <text evidence="1">Belongs to the peptidase S8 family. Furin subfamily.</text>
</comment>
<dbReference type="GO" id="GO:0005802">
    <property type="term" value="C:trans-Golgi network"/>
    <property type="evidence" value="ECO:0007669"/>
    <property type="project" value="TreeGrafter"/>
</dbReference>
<accession>A0A8R1DJ11</accession>
<evidence type="ECO:0000256" key="2">
    <source>
        <dbReference type="ARBA" id="ARBA00022670"/>
    </source>
</evidence>
<dbReference type="InterPro" id="IPR008979">
    <property type="entry name" value="Galactose-bd-like_sf"/>
</dbReference>
<evidence type="ECO:0000256" key="5">
    <source>
        <dbReference type="ARBA" id="ARBA00022825"/>
    </source>
</evidence>
<evidence type="ECO:0000256" key="1">
    <source>
        <dbReference type="ARBA" id="ARBA00005325"/>
    </source>
</evidence>
<dbReference type="GO" id="GO:0016485">
    <property type="term" value="P:protein processing"/>
    <property type="evidence" value="ECO:0007669"/>
    <property type="project" value="TreeGrafter"/>
</dbReference>